<dbReference type="RefSeq" id="WP_129723120.1">
    <property type="nucleotide sequence ID" value="NZ_CP101808.1"/>
</dbReference>
<comment type="similarity">
    <text evidence="1">Belongs to the RRF family.</text>
</comment>
<dbReference type="EMBL" id="CP101808">
    <property type="protein sequence ID" value="UUD36772.1"/>
    <property type="molecule type" value="Genomic_DNA"/>
</dbReference>
<dbReference type="NCBIfam" id="TIGR00496">
    <property type="entry name" value="frr"/>
    <property type="match status" value="1"/>
</dbReference>
<dbReference type="PANTHER" id="PTHR20982">
    <property type="entry name" value="RIBOSOME RECYCLING FACTOR"/>
    <property type="match status" value="1"/>
</dbReference>
<dbReference type="InterPro" id="IPR023584">
    <property type="entry name" value="Ribosome_recyc_fac_dom"/>
</dbReference>
<keyword evidence="2" id="KW-0648">Protein biosynthesis</keyword>
<organism evidence="4 5">
    <name type="scientific">Mycoplasmopsis equigenitalium</name>
    <dbReference type="NCBI Taxonomy" id="114883"/>
    <lineage>
        <taxon>Bacteria</taxon>
        <taxon>Bacillati</taxon>
        <taxon>Mycoplasmatota</taxon>
        <taxon>Mycoplasmoidales</taxon>
        <taxon>Metamycoplasmataceae</taxon>
        <taxon>Mycoplasmopsis</taxon>
    </lineage>
</organism>
<dbReference type="Pfam" id="PF01765">
    <property type="entry name" value="RRF"/>
    <property type="match status" value="1"/>
</dbReference>
<dbReference type="SUPFAM" id="SSF55194">
    <property type="entry name" value="Ribosome recycling factor, RRF"/>
    <property type="match status" value="1"/>
</dbReference>
<dbReference type="Proteomes" id="UP001059576">
    <property type="component" value="Chromosome"/>
</dbReference>
<reference evidence="4" key="1">
    <citation type="submission" date="2022-07" db="EMBL/GenBank/DDBJ databases">
        <title>Complete genome of Mycoplasma equigenitalium type strain T37.</title>
        <authorList>
            <person name="Spergser J."/>
        </authorList>
    </citation>
    <scope>NUCLEOTIDE SEQUENCE</scope>
    <source>
        <strain evidence="4">T37</strain>
    </source>
</reference>
<name>A0ABY5J3P7_9BACT</name>
<keyword evidence="5" id="KW-1185">Reference proteome</keyword>
<protein>
    <submittedName>
        <fullName evidence="4">Ribosome recycling factor</fullName>
    </submittedName>
</protein>
<dbReference type="PANTHER" id="PTHR20982:SF3">
    <property type="entry name" value="MITOCHONDRIAL RIBOSOME RECYCLING FACTOR PSEUDO 1"/>
    <property type="match status" value="1"/>
</dbReference>
<evidence type="ECO:0000256" key="1">
    <source>
        <dbReference type="ARBA" id="ARBA00005912"/>
    </source>
</evidence>
<evidence type="ECO:0000256" key="2">
    <source>
        <dbReference type="ARBA" id="ARBA00022917"/>
    </source>
</evidence>
<dbReference type="InterPro" id="IPR002661">
    <property type="entry name" value="Ribosome_recyc_fac"/>
</dbReference>
<evidence type="ECO:0000259" key="3">
    <source>
        <dbReference type="Pfam" id="PF01765"/>
    </source>
</evidence>
<dbReference type="InterPro" id="IPR036191">
    <property type="entry name" value="RRF_sf"/>
</dbReference>
<dbReference type="Gene3D" id="1.10.132.20">
    <property type="entry name" value="Ribosome-recycling factor"/>
    <property type="match status" value="1"/>
</dbReference>
<sequence length="183" mass="21031">MNEFEDYLLFFLEEADAAIEHYEYNLSRISAGRANPQLIKNIKVNYYDTPTPIEELASITSPEPQQLLIKPYDISCVKELTNALTNSGLSLNCVNEGNQVRITFPTLTGDRRRELVKQLAKFTEQARVGVRNGRHNAIKQLKADELSEDIEKRYLDLLQKHVDKYNDKIAQLTDEKTKELTTL</sequence>
<evidence type="ECO:0000313" key="4">
    <source>
        <dbReference type="EMBL" id="UUD36772.1"/>
    </source>
</evidence>
<gene>
    <name evidence="4" type="primary">frr</name>
    <name evidence="4" type="ORF">NPA09_02640</name>
</gene>
<dbReference type="Gene3D" id="3.30.1360.40">
    <property type="match status" value="1"/>
</dbReference>
<feature type="domain" description="Ribosome recycling factor" evidence="3">
    <location>
        <begin position="25"/>
        <end position="180"/>
    </location>
</feature>
<evidence type="ECO:0000313" key="5">
    <source>
        <dbReference type="Proteomes" id="UP001059576"/>
    </source>
</evidence>
<accession>A0ABY5J3P7</accession>
<proteinExistence type="inferred from homology"/>